<evidence type="ECO:0000313" key="5">
    <source>
        <dbReference type="EMBL" id="MBB2146674.1"/>
    </source>
</evidence>
<dbReference type="Pfam" id="PF00149">
    <property type="entry name" value="Metallophos"/>
    <property type="match status" value="1"/>
</dbReference>
<dbReference type="InterPro" id="IPR029052">
    <property type="entry name" value="Metallo-depent_PP-like"/>
</dbReference>
<evidence type="ECO:0000256" key="2">
    <source>
        <dbReference type="ARBA" id="ARBA00022801"/>
    </source>
</evidence>
<dbReference type="PANTHER" id="PTHR31302">
    <property type="entry name" value="TRANSMEMBRANE PROTEIN WITH METALLOPHOSPHOESTERASE DOMAIN-RELATED"/>
    <property type="match status" value="1"/>
</dbReference>
<evidence type="ECO:0000259" key="4">
    <source>
        <dbReference type="Pfam" id="PF00149"/>
    </source>
</evidence>
<keyword evidence="2" id="KW-0378">Hydrolase</keyword>
<dbReference type="Gene3D" id="3.60.21.10">
    <property type="match status" value="1"/>
</dbReference>
<feature type="transmembrane region" description="Helical" evidence="3">
    <location>
        <begin position="70"/>
        <end position="91"/>
    </location>
</feature>
<dbReference type="InterPro" id="IPR004843">
    <property type="entry name" value="Calcineurin-like_PHP"/>
</dbReference>
<feature type="domain" description="Calcineurin-like phosphoesterase" evidence="4">
    <location>
        <begin position="175"/>
        <end position="356"/>
    </location>
</feature>
<reference evidence="5" key="1">
    <citation type="submission" date="2019-11" db="EMBL/GenBank/DDBJ databases">
        <title>Description of Pedobacter sp. LMG 31464T.</title>
        <authorList>
            <person name="Carlier A."/>
            <person name="Qi S."/>
            <person name="Vandamme P."/>
        </authorList>
    </citation>
    <scope>NUCLEOTIDE SEQUENCE</scope>
    <source>
        <strain evidence="5">LMG 31464</strain>
    </source>
</reference>
<dbReference type="GO" id="GO:0009245">
    <property type="term" value="P:lipid A biosynthetic process"/>
    <property type="evidence" value="ECO:0007669"/>
    <property type="project" value="TreeGrafter"/>
</dbReference>
<keyword evidence="3" id="KW-0812">Transmembrane</keyword>
<accession>A0A923DZ06</accession>
<protein>
    <submittedName>
        <fullName evidence="5">Metallophosphoesterase</fullName>
    </submittedName>
</protein>
<dbReference type="PANTHER" id="PTHR31302:SF31">
    <property type="entry name" value="PHOSPHODIESTERASE YAEI"/>
    <property type="match status" value="1"/>
</dbReference>
<dbReference type="InterPro" id="IPR051158">
    <property type="entry name" value="Metallophosphoesterase_sf"/>
</dbReference>
<keyword evidence="1" id="KW-0479">Metal-binding</keyword>
<evidence type="ECO:0000256" key="1">
    <source>
        <dbReference type="ARBA" id="ARBA00022723"/>
    </source>
</evidence>
<evidence type="ECO:0000313" key="6">
    <source>
        <dbReference type="Proteomes" id="UP000601055"/>
    </source>
</evidence>
<dbReference type="Proteomes" id="UP000601055">
    <property type="component" value="Unassembled WGS sequence"/>
</dbReference>
<sequence>MGRTGFLTILCLVVLLLDFYCYKAIISVFKKWSAKRIRNFTITWWTINILLIIGVFSAIFLNLFLTARAIILVAFFLLTVGKVFMLPFLLIDDLRRFSIKLIRLAKTKQPNSQTTKQPIDEPISRSSFLVKAGLVAAAVPLSSLSWGIISGAYDYKIKRVKLVLPNLPKAFDGIKLGQISDIHSGSFYNKTAVKGGVEMLLAEKPDFIFFTGDLVNNLTNEVKDYQDIFSKVKAPLGVYSTLGNHDYGDYYFGKESSPAKVKNLQDMITTHKLMGYDLLMNENRRLKVDGEEIGILGIENWGMGRFPKYGKMELAYKNTEDLPVKLLLSHDPSHWRGEVLEKYQDVDAMFSGHTHGMQFGVRLKEFQWSPVQYIYKEWAGLYREKAQQLYVNVGYGFLGYPGRVGILPEITIFELTRG</sequence>
<gene>
    <name evidence="5" type="ORF">GM921_14315</name>
</gene>
<dbReference type="GO" id="GO:0008758">
    <property type="term" value="F:UDP-2,3-diacylglucosamine hydrolase activity"/>
    <property type="evidence" value="ECO:0007669"/>
    <property type="project" value="TreeGrafter"/>
</dbReference>
<keyword evidence="3" id="KW-1133">Transmembrane helix</keyword>
<dbReference type="GO" id="GO:0046872">
    <property type="term" value="F:metal ion binding"/>
    <property type="evidence" value="ECO:0007669"/>
    <property type="project" value="UniProtKB-KW"/>
</dbReference>
<organism evidence="5 6">
    <name type="scientific">Pedobacter planticolens</name>
    <dbReference type="NCBI Taxonomy" id="2679964"/>
    <lineage>
        <taxon>Bacteria</taxon>
        <taxon>Pseudomonadati</taxon>
        <taxon>Bacteroidota</taxon>
        <taxon>Sphingobacteriia</taxon>
        <taxon>Sphingobacteriales</taxon>
        <taxon>Sphingobacteriaceae</taxon>
        <taxon>Pedobacter</taxon>
    </lineage>
</organism>
<comment type="caution">
    <text evidence="5">The sequence shown here is derived from an EMBL/GenBank/DDBJ whole genome shotgun (WGS) entry which is preliminary data.</text>
</comment>
<feature type="transmembrane region" description="Helical" evidence="3">
    <location>
        <begin position="6"/>
        <end position="29"/>
    </location>
</feature>
<dbReference type="GO" id="GO:0016020">
    <property type="term" value="C:membrane"/>
    <property type="evidence" value="ECO:0007669"/>
    <property type="project" value="GOC"/>
</dbReference>
<feature type="transmembrane region" description="Helical" evidence="3">
    <location>
        <begin position="41"/>
        <end position="64"/>
    </location>
</feature>
<dbReference type="SUPFAM" id="SSF56300">
    <property type="entry name" value="Metallo-dependent phosphatases"/>
    <property type="match status" value="1"/>
</dbReference>
<keyword evidence="3" id="KW-0472">Membrane</keyword>
<dbReference type="AlphaFoldDB" id="A0A923DZ06"/>
<dbReference type="EMBL" id="WNXD01000002">
    <property type="protein sequence ID" value="MBB2146674.1"/>
    <property type="molecule type" value="Genomic_DNA"/>
</dbReference>
<proteinExistence type="predicted"/>
<dbReference type="RefSeq" id="WP_182923316.1">
    <property type="nucleotide sequence ID" value="NZ_WNXD01000002.1"/>
</dbReference>
<name>A0A923DZ06_9SPHI</name>
<keyword evidence="6" id="KW-1185">Reference proteome</keyword>
<evidence type="ECO:0000256" key="3">
    <source>
        <dbReference type="SAM" id="Phobius"/>
    </source>
</evidence>